<evidence type="ECO:0000313" key="3">
    <source>
        <dbReference type="EMBL" id="MBA0731677.1"/>
    </source>
</evidence>
<dbReference type="PANTHER" id="PTHR31286">
    <property type="entry name" value="GLYCINE-RICH CELL WALL STRUCTURAL PROTEIN 1.8-LIKE"/>
    <property type="match status" value="1"/>
</dbReference>
<dbReference type="Pfam" id="PF14111">
    <property type="entry name" value="DUF4283"/>
    <property type="match status" value="1"/>
</dbReference>
<dbReference type="InterPro" id="IPR025558">
    <property type="entry name" value="DUF4283"/>
</dbReference>
<evidence type="ECO:0000259" key="2">
    <source>
        <dbReference type="Pfam" id="PF14392"/>
    </source>
</evidence>
<gene>
    <name evidence="3" type="ORF">Golax_022676</name>
</gene>
<dbReference type="InterPro" id="IPR040256">
    <property type="entry name" value="At4g02000-like"/>
</dbReference>
<accession>A0A7J9B5R4</accession>
<feature type="domain" description="Zinc knuckle CX2CX4HX4C" evidence="2">
    <location>
        <begin position="169"/>
        <end position="215"/>
    </location>
</feature>
<evidence type="ECO:0000313" key="4">
    <source>
        <dbReference type="Proteomes" id="UP000593574"/>
    </source>
</evidence>
<organism evidence="3 4">
    <name type="scientific">Gossypium laxum</name>
    <dbReference type="NCBI Taxonomy" id="34288"/>
    <lineage>
        <taxon>Eukaryota</taxon>
        <taxon>Viridiplantae</taxon>
        <taxon>Streptophyta</taxon>
        <taxon>Embryophyta</taxon>
        <taxon>Tracheophyta</taxon>
        <taxon>Spermatophyta</taxon>
        <taxon>Magnoliopsida</taxon>
        <taxon>eudicotyledons</taxon>
        <taxon>Gunneridae</taxon>
        <taxon>Pentapetalae</taxon>
        <taxon>rosids</taxon>
        <taxon>malvids</taxon>
        <taxon>Malvales</taxon>
        <taxon>Malvaceae</taxon>
        <taxon>Malvoideae</taxon>
        <taxon>Gossypium</taxon>
    </lineage>
</organism>
<dbReference type="InterPro" id="IPR025836">
    <property type="entry name" value="Zn_knuckle_CX2CX4HX4C"/>
</dbReference>
<comment type="caution">
    <text evidence="3">The sequence shown here is derived from an EMBL/GenBank/DDBJ whole genome shotgun (WGS) entry which is preliminary data.</text>
</comment>
<dbReference type="Proteomes" id="UP000593574">
    <property type="component" value="Unassembled WGS sequence"/>
</dbReference>
<keyword evidence="4" id="KW-1185">Reference proteome</keyword>
<evidence type="ECO:0008006" key="5">
    <source>
        <dbReference type="Google" id="ProtNLM"/>
    </source>
</evidence>
<dbReference type="AlphaFoldDB" id="A0A7J9B5R4"/>
<dbReference type="PANTHER" id="PTHR31286:SF153">
    <property type="entry name" value="DUF4283 DOMAIN PROTEIN"/>
    <property type="match status" value="1"/>
</dbReference>
<feature type="domain" description="DUF4283" evidence="1">
    <location>
        <begin position="30"/>
        <end position="110"/>
    </location>
</feature>
<protein>
    <recommendedName>
        <fullName evidence="5">DUF4283 domain-containing protein</fullName>
    </recommendedName>
</protein>
<evidence type="ECO:0000259" key="1">
    <source>
        <dbReference type="Pfam" id="PF14111"/>
    </source>
</evidence>
<sequence>MEDAMANIKLLDDEEEEIQEVVGAKTFDYQFCLVGRCLTDSVVHFPSLRNTMADLWHLIGGIYITELGEKRYLFQFFNKINSERVIAGTLWFFNNHLLILQSISEGENPAVMDLKFTEFWIQVHDLPLGSMNESMAKQFGNFCRKFIEYDTSIPTLGTQSYLRTRVPLDVAAHLKRKKKVLFGKSLVVYDRFKYEKLSLFYFICGRLGHWESFCPLSLQVEPSKITFGWDLSLRAAVRRRNMVENNSSYTSGYVGGDVRMVADGVGYGPMDLVSNEEEDTIALLKGKKRQRIVESTRKPLETIAGTCVMDVSASSGD</sequence>
<dbReference type="Pfam" id="PF14392">
    <property type="entry name" value="zf-CCHC_4"/>
    <property type="match status" value="1"/>
</dbReference>
<proteinExistence type="predicted"/>
<dbReference type="EMBL" id="JABEZV010450380">
    <property type="protein sequence ID" value="MBA0731677.1"/>
    <property type="molecule type" value="Genomic_DNA"/>
</dbReference>
<reference evidence="3 4" key="1">
    <citation type="journal article" date="2019" name="Genome Biol. Evol.">
        <title>Insights into the evolution of the New World diploid cottons (Gossypium, subgenus Houzingenia) based on genome sequencing.</title>
        <authorList>
            <person name="Grover C.E."/>
            <person name="Arick M.A. 2nd"/>
            <person name="Thrash A."/>
            <person name="Conover J.L."/>
            <person name="Sanders W.S."/>
            <person name="Peterson D.G."/>
            <person name="Frelichowski J.E."/>
            <person name="Scheffler J.A."/>
            <person name="Scheffler B.E."/>
            <person name="Wendel J.F."/>
        </authorList>
    </citation>
    <scope>NUCLEOTIDE SEQUENCE [LARGE SCALE GENOMIC DNA]</scope>
    <source>
        <strain evidence="3">4</strain>
        <tissue evidence="3">Leaf</tissue>
    </source>
</reference>
<name>A0A7J9B5R4_9ROSI</name>